<dbReference type="Pfam" id="PF00749">
    <property type="entry name" value="tRNA-synt_1c"/>
    <property type="match status" value="1"/>
</dbReference>
<dbReference type="NCBIfam" id="NF004314">
    <property type="entry name" value="PRK05710.1-3"/>
    <property type="match status" value="1"/>
</dbReference>
<dbReference type="RefSeq" id="WP_123040583.1">
    <property type="nucleotide sequence ID" value="NZ_CP033433.1"/>
</dbReference>
<dbReference type="InterPro" id="IPR014729">
    <property type="entry name" value="Rossmann-like_a/b/a_fold"/>
</dbReference>
<keyword evidence="5 7" id="KW-0067">ATP-binding</keyword>
<feature type="binding site" evidence="7">
    <location>
        <position position="106"/>
    </location>
    <ligand>
        <name>Zn(2+)</name>
        <dbReference type="ChEBI" id="CHEBI:29105"/>
    </ligand>
</feature>
<dbReference type="GO" id="GO:0004818">
    <property type="term" value="F:glutamate-tRNA ligase activity"/>
    <property type="evidence" value="ECO:0007669"/>
    <property type="project" value="TreeGrafter"/>
</dbReference>
<reference evidence="10 11" key="1">
    <citation type="submission" date="2018-10" db="EMBL/GenBank/DDBJ databases">
        <title>Genome Sequence of Cohnella sp.</title>
        <authorList>
            <person name="Srinivasan S."/>
            <person name="Kim M.K."/>
        </authorList>
    </citation>
    <scope>NUCLEOTIDE SEQUENCE [LARGE SCALE GENOMIC DNA]</scope>
    <source>
        <strain evidence="10 11">18JY8-7</strain>
    </source>
</reference>
<feature type="binding site" evidence="7">
    <location>
        <position position="250"/>
    </location>
    <ligand>
        <name>ATP</name>
        <dbReference type="ChEBI" id="CHEBI:30616"/>
    </ligand>
</feature>
<dbReference type="Gene3D" id="3.40.50.620">
    <property type="entry name" value="HUPs"/>
    <property type="match status" value="1"/>
</dbReference>
<sequence>MRGRFAPTPSGLLHLGNAGTALLAWLQIRSRGGQIVMRMEDLDLPRCKPEFAERALADMRWLGLDWDEGPDVGGPYVPYEQSRRGELYDAALDKLAREGHLYRCYCSRADLMSLGNAPHGLHSEGPAYPGTCRRLTEQEREAREAVKPPSWRFAMPEHGVEFVDGIAGPMAFAAGAGGDFVVKRADGIVGYQLAVVVDDAAMGITEVLRGWDLLDSTPRQLMLAEALGVEPPRYAHAPLMRGPDGNRLAKRHGDIAVSSLRESGLKPEAVVGLLGWLYGLLDRPEAVSAKELLPLFDLGRIPQESVTLPEDWLERLER</sequence>
<dbReference type="Proteomes" id="UP000269097">
    <property type="component" value="Chromosome"/>
</dbReference>
<feature type="binding site" evidence="7">
    <location>
        <position position="209"/>
    </location>
    <ligand>
        <name>L-glutamate</name>
        <dbReference type="ChEBI" id="CHEBI:29985"/>
    </ligand>
</feature>
<protein>
    <recommendedName>
        <fullName evidence="7">Glutamyl-Q tRNA(Asp) synthetase</fullName>
        <shortName evidence="7">Glu-Q-RSs</shortName>
        <ecNumber evidence="7">6.1.1.-</ecNumber>
    </recommendedName>
</protein>
<dbReference type="NCBIfam" id="TIGR03838">
    <property type="entry name" value="queuosine_YadB"/>
    <property type="match status" value="1"/>
</dbReference>
<keyword evidence="8" id="KW-0648">Protein biosynthesis</keyword>
<comment type="cofactor">
    <cofactor evidence="7">
        <name>Zn(2+)</name>
        <dbReference type="ChEBI" id="CHEBI:29105"/>
    </cofactor>
    <text evidence="7">Binds 1 zinc ion per subunit.</text>
</comment>
<feature type="domain" description="Glutamyl/glutaminyl-tRNA synthetase class Ib catalytic" evidence="9">
    <location>
        <begin position="2"/>
        <end position="275"/>
    </location>
</feature>
<comment type="function">
    <text evidence="7">Catalyzes the tRNA-independent activation of glutamate in presence of ATP and the subsequent transfer of glutamate onto a tRNA(Asp). Glutamate is transferred on the 2-amino-5-(4,5-dihydroxy-2-cyclopenten-1-yl) moiety of the queuosine in the wobble position of the QUC anticodon.</text>
</comment>
<dbReference type="InterPro" id="IPR022380">
    <property type="entry name" value="Glu-Q_tRNA(Asp)_Synthase"/>
</dbReference>
<dbReference type="PROSITE" id="PS00178">
    <property type="entry name" value="AA_TRNA_LIGASE_I"/>
    <property type="match status" value="1"/>
</dbReference>
<evidence type="ECO:0000256" key="4">
    <source>
        <dbReference type="ARBA" id="ARBA00022833"/>
    </source>
</evidence>
<organism evidence="10 11">
    <name type="scientific">Cohnella candidum</name>
    <dbReference type="NCBI Taxonomy" id="2674991"/>
    <lineage>
        <taxon>Bacteria</taxon>
        <taxon>Bacillati</taxon>
        <taxon>Bacillota</taxon>
        <taxon>Bacilli</taxon>
        <taxon>Bacillales</taxon>
        <taxon>Paenibacillaceae</taxon>
        <taxon>Cohnella</taxon>
    </lineage>
</organism>
<feature type="binding site" evidence="7">
    <location>
        <position position="132"/>
    </location>
    <ligand>
        <name>Zn(2+)</name>
        <dbReference type="ChEBI" id="CHEBI:29105"/>
    </ligand>
</feature>
<dbReference type="PANTHER" id="PTHR43311">
    <property type="entry name" value="GLUTAMATE--TRNA LIGASE"/>
    <property type="match status" value="1"/>
</dbReference>
<keyword evidence="1 7" id="KW-0436">Ligase</keyword>
<evidence type="ECO:0000313" key="11">
    <source>
        <dbReference type="Proteomes" id="UP000269097"/>
    </source>
</evidence>
<dbReference type="PRINTS" id="PR00987">
    <property type="entry name" value="TRNASYNTHGLU"/>
</dbReference>
<dbReference type="GO" id="GO:0005829">
    <property type="term" value="C:cytosol"/>
    <property type="evidence" value="ECO:0007669"/>
    <property type="project" value="TreeGrafter"/>
</dbReference>
<accession>A0A3G3JW93</accession>
<dbReference type="GO" id="GO:0008270">
    <property type="term" value="F:zinc ion binding"/>
    <property type="evidence" value="ECO:0007669"/>
    <property type="project" value="UniProtKB-UniRule"/>
</dbReference>
<dbReference type="InterPro" id="IPR020058">
    <property type="entry name" value="Glu/Gln-tRNA-synth_Ib_cat-dom"/>
</dbReference>
<keyword evidence="2 7" id="KW-0479">Metal-binding</keyword>
<evidence type="ECO:0000256" key="7">
    <source>
        <dbReference type="HAMAP-Rule" id="MF_01428"/>
    </source>
</evidence>
<evidence type="ECO:0000256" key="5">
    <source>
        <dbReference type="ARBA" id="ARBA00022840"/>
    </source>
</evidence>
<proteinExistence type="inferred from homology"/>
<evidence type="ECO:0000256" key="6">
    <source>
        <dbReference type="ARBA" id="ARBA00023146"/>
    </source>
</evidence>
<gene>
    <name evidence="7" type="primary">gluQ</name>
    <name evidence="10" type="ORF">EAV92_08040</name>
</gene>
<dbReference type="EMBL" id="CP033433">
    <property type="protein sequence ID" value="AYQ72523.1"/>
    <property type="molecule type" value="Genomic_DNA"/>
</dbReference>
<feature type="binding site" evidence="7">
    <location>
        <position position="40"/>
    </location>
    <ligand>
        <name>L-glutamate</name>
        <dbReference type="ChEBI" id="CHEBI:29985"/>
    </ligand>
</feature>
<evidence type="ECO:0000256" key="1">
    <source>
        <dbReference type="ARBA" id="ARBA00022598"/>
    </source>
</evidence>
<dbReference type="GO" id="GO:0005524">
    <property type="term" value="F:ATP binding"/>
    <property type="evidence" value="ECO:0007669"/>
    <property type="project" value="UniProtKB-KW"/>
</dbReference>
<name>A0A3G3JW93_9BACL</name>
<dbReference type="HAMAP" id="MF_01428">
    <property type="entry name" value="Glu_Q_tRNA_synth"/>
    <property type="match status" value="1"/>
</dbReference>
<evidence type="ECO:0000256" key="8">
    <source>
        <dbReference type="RuleBase" id="RU363037"/>
    </source>
</evidence>
<evidence type="ECO:0000256" key="2">
    <source>
        <dbReference type="ARBA" id="ARBA00022723"/>
    </source>
</evidence>
<feature type="binding site" evidence="7">
    <location>
        <position position="191"/>
    </location>
    <ligand>
        <name>L-glutamate</name>
        <dbReference type="ChEBI" id="CHEBI:29985"/>
    </ligand>
</feature>
<dbReference type="PANTHER" id="PTHR43311:SF1">
    <property type="entry name" value="GLUTAMYL-Q TRNA(ASP) SYNTHETASE"/>
    <property type="match status" value="1"/>
</dbReference>
<dbReference type="InterPro" id="IPR000924">
    <property type="entry name" value="Glu/Gln-tRNA-synth"/>
</dbReference>
<comment type="similarity">
    <text evidence="7">Belongs to the class-I aminoacyl-tRNA synthetase family. GluQ subfamily.</text>
</comment>
<dbReference type="EC" id="6.1.1.-" evidence="7"/>
<keyword evidence="3 7" id="KW-0547">Nucleotide-binding</keyword>
<feature type="binding site" evidence="7">
    <location>
        <begin position="4"/>
        <end position="8"/>
    </location>
    <ligand>
        <name>L-glutamate</name>
        <dbReference type="ChEBI" id="CHEBI:29985"/>
    </ligand>
</feature>
<feature type="short sequence motif" description="'KMSKS' region" evidence="7">
    <location>
        <begin position="247"/>
        <end position="251"/>
    </location>
</feature>
<dbReference type="InterPro" id="IPR049940">
    <property type="entry name" value="GluQ/Sye"/>
</dbReference>
<dbReference type="InterPro" id="IPR001412">
    <property type="entry name" value="aa-tRNA-synth_I_CS"/>
</dbReference>
<feature type="short sequence motif" description="'HIGH' region" evidence="7">
    <location>
        <begin position="7"/>
        <end position="17"/>
    </location>
</feature>
<keyword evidence="6 7" id="KW-0030">Aminoacyl-tRNA synthetase</keyword>
<evidence type="ECO:0000259" key="9">
    <source>
        <dbReference type="Pfam" id="PF00749"/>
    </source>
</evidence>
<dbReference type="AlphaFoldDB" id="A0A3G3JW93"/>
<dbReference type="NCBIfam" id="NF004315">
    <property type="entry name" value="PRK05710.1-4"/>
    <property type="match status" value="1"/>
</dbReference>
<dbReference type="KEGG" id="coh:EAV92_08040"/>
<evidence type="ECO:0000313" key="10">
    <source>
        <dbReference type="EMBL" id="AYQ72523.1"/>
    </source>
</evidence>
<dbReference type="GO" id="GO:0006424">
    <property type="term" value="P:glutamyl-tRNA aminoacylation"/>
    <property type="evidence" value="ECO:0007669"/>
    <property type="project" value="InterPro"/>
</dbReference>
<feature type="binding site" evidence="7">
    <location>
        <position position="104"/>
    </location>
    <ligand>
        <name>Zn(2+)</name>
        <dbReference type="ChEBI" id="CHEBI:29105"/>
    </ligand>
</feature>
<evidence type="ECO:0000256" key="3">
    <source>
        <dbReference type="ARBA" id="ARBA00022741"/>
    </source>
</evidence>
<keyword evidence="4 7" id="KW-0862">Zinc</keyword>
<dbReference type="SUPFAM" id="SSF52374">
    <property type="entry name" value="Nucleotidylyl transferase"/>
    <property type="match status" value="1"/>
</dbReference>
<keyword evidence="11" id="KW-1185">Reference proteome</keyword>
<feature type="binding site" evidence="7">
    <location>
        <position position="128"/>
    </location>
    <ligand>
        <name>Zn(2+)</name>
        <dbReference type="ChEBI" id="CHEBI:29105"/>
    </ligand>
</feature>
<dbReference type="GO" id="GO:0006400">
    <property type="term" value="P:tRNA modification"/>
    <property type="evidence" value="ECO:0007669"/>
    <property type="project" value="InterPro"/>
</dbReference>